<feature type="transmembrane region" description="Helical" evidence="7">
    <location>
        <begin position="172"/>
        <end position="193"/>
    </location>
</feature>
<feature type="transmembrane region" description="Helical" evidence="7">
    <location>
        <begin position="121"/>
        <end position="138"/>
    </location>
</feature>
<evidence type="ECO:0000256" key="6">
    <source>
        <dbReference type="ARBA" id="ARBA00023136"/>
    </source>
</evidence>
<dbReference type="PANTHER" id="PTHR40074">
    <property type="entry name" value="O-ACETYLTRANSFERASE WECH"/>
    <property type="match status" value="1"/>
</dbReference>
<dbReference type="EMBL" id="CZBV01000001">
    <property type="protein sequence ID" value="CUQ79602.1"/>
    <property type="molecule type" value="Genomic_DNA"/>
</dbReference>
<evidence type="ECO:0000259" key="8">
    <source>
        <dbReference type="Pfam" id="PF01757"/>
    </source>
</evidence>
<feature type="domain" description="Acyltransferase 3" evidence="8">
    <location>
        <begin position="7"/>
        <end position="315"/>
    </location>
</feature>
<organism evidence="9 10">
    <name type="scientific">Lachnospira eligens</name>
    <dbReference type="NCBI Taxonomy" id="39485"/>
    <lineage>
        <taxon>Bacteria</taxon>
        <taxon>Bacillati</taxon>
        <taxon>Bacillota</taxon>
        <taxon>Clostridia</taxon>
        <taxon>Lachnospirales</taxon>
        <taxon>Lachnospiraceae</taxon>
        <taxon>Lachnospira</taxon>
    </lineage>
</organism>
<feature type="transmembrane region" description="Helical" evidence="7">
    <location>
        <begin position="236"/>
        <end position="255"/>
    </location>
</feature>
<dbReference type="Proteomes" id="UP000095780">
    <property type="component" value="Unassembled WGS sequence"/>
</dbReference>
<comment type="subcellular location">
    <subcellularLocation>
        <location evidence="1">Cell membrane</location>
        <topology evidence="1">Multi-pass membrane protein</topology>
    </subcellularLocation>
</comment>
<feature type="transmembrane region" description="Helical" evidence="7">
    <location>
        <begin position="39"/>
        <end position="63"/>
    </location>
</feature>
<keyword evidence="3" id="KW-1003">Cell membrane</keyword>
<evidence type="ECO:0000313" key="10">
    <source>
        <dbReference type="Proteomes" id="UP000095780"/>
    </source>
</evidence>
<dbReference type="PROSITE" id="PS51257">
    <property type="entry name" value="PROKAR_LIPOPROTEIN"/>
    <property type="match status" value="1"/>
</dbReference>
<dbReference type="PANTHER" id="PTHR40074:SF2">
    <property type="entry name" value="O-ACETYLTRANSFERASE WECH"/>
    <property type="match status" value="1"/>
</dbReference>
<feature type="transmembrane region" description="Helical" evidence="7">
    <location>
        <begin position="83"/>
        <end position="100"/>
    </location>
</feature>
<feature type="transmembrane region" description="Helical" evidence="7">
    <location>
        <begin position="12"/>
        <end position="32"/>
    </location>
</feature>
<feature type="transmembrane region" description="Helical" evidence="7">
    <location>
        <begin position="261"/>
        <end position="283"/>
    </location>
</feature>
<evidence type="ECO:0000256" key="1">
    <source>
        <dbReference type="ARBA" id="ARBA00004651"/>
    </source>
</evidence>
<evidence type="ECO:0000256" key="4">
    <source>
        <dbReference type="ARBA" id="ARBA00022692"/>
    </source>
</evidence>
<name>A0A174Z0W5_9FIRM</name>
<dbReference type="GO" id="GO:0005886">
    <property type="term" value="C:plasma membrane"/>
    <property type="evidence" value="ECO:0007669"/>
    <property type="project" value="UniProtKB-SubCell"/>
</dbReference>
<feature type="transmembrane region" description="Helical" evidence="7">
    <location>
        <begin position="295"/>
        <end position="319"/>
    </location>
</feature>
<feature type="transmembrane region" description="Helical" evidence="7">
    <location>
        <begin position="144"/>
        <end position="160"/>
    </location>
</feature>
<keyword evidence="4 7" id="KW-0812">Transmembrane</keyword>
<gene>
    <name evidence="9" type="ORF">ERS852492_00056</name>
</gene>
<evidence type="ECO:0000313" key="9">
    <source>
        <dbReference type="EMBL" id="CUQ79602.1"/>
    </source>
</evidence>
<proteinExistence type="inferred from homology"/>
<protein>
    <submittedName>
        <fullName evidence="9">Predicted membrane protein</fullName>
    </submittedName>
</protein>
<feature type="transmembrane region" description="Helical" evidence="7">
    <location>
        <begin position="205"/>
        <end position="224"/>
    </location>
</feature>
<keyword evidence="5 7" id="KW-1133">Transmembrane helix</keyword>
<evidence type="ECO:0000256" key="2">
    <source>
        <dbReference type="ARBA" id="ARBA00007400"/>
    </source>
</evidence>
<evidence type="ECO:0000256" key="7">
    <source>
        <dbReference type="SAM" id="Phobius"/>
    </source>
</evidence>
<dbReference type="Pfam" id="PF01757">
    <property type="entry name" value="Acyl_transf_3"/>
    <property type="match status" value="1"/>
</dbReference>
<keyword evidence="6 7" id="KW-0472">Membrane</keyword>
<dbReference type="AlphaFoldDB" id="A0A174Z0W5"/>
<evidence type="ECO:0000256" key="3">
    <source>
        <dbReference type="ARBA" id="ARBA00022475"/>
    </source>
</evidence>
<dbReference type="GO" id="GO:0016413">
    <property type="term" value="F:O-acetyltransferase activity"/>
    <property type="evidence" value="ECO:0007669"/>
    <property type="project" value="TreeGrafter"/>
</dbReference>
<dbReference type="InterPro" id="IPR002656">
    <property type="entry name" value="Acyl_transf_3_dom"/>
</dbReference>
<evidence type="ECO:0000256" key="5">
    <source>
        <dbReference type="ARBA" id="ARBA00022989"/>
    </source>
</evidence>
<comment type="similarity">
    <text evidence="2">Belongs to the acyltransferase 3 family.</text>
</comment>
<dbReference type="RefSeq" id="WP_055285469.1">
    <property type="nucleotide sequence ID" value="NZ_CABIXW010000001.1"/>
</dbReference>
<reference evidence="9 10" key="1">
    <citation type="submission" date="2015-09" db="EMBL/GenBank/DDBJ databases">
        <authorList>
            <consortium name="Pathogen Informatics"/>
        </authorList>
    </citation>
    <scope>NUCLEOTIDE SEQUENCE [LARGE SCALE GENOMIC DNA]</scope>
    <source>
        <strain evidence="9 10">2789STDY5834878</strain>
    </source>
</reference>
<sequence length="346" mass="40680">MKKIVLIDELKGAAIILVVLGHAISGCIDVVNKTTFWSYLYYLVESFQMPLFFCISGFLFSYVEVCKYTNYIDVIKKKLIDIAIPYIMGTLIYVIVGNLIGNTKYSLTAFGSIWHKPISHFWFLYIQLIIYMFSFVYIYLDKKYIFFLTLLFYIGWYIYMHSEIRINIETKFLLDRLLYYFCFFNVGFLINQYKLKDVYILKKSNLLIIGVLIVLYCFIYLYVYSLDIHQQPISKTIFAIIGMCIFINFINWLHVHKVRNILIILGENTLPIYMFHSIFVSIVRKAVFLFGDNNVIILINILLGSCVGILIPVICSILGGKFPVLWLPYYPRKMYLNMKGKKCVKR</sequence>
<accession>A0A174Z0W5</accession>
<dbReference type="GO" id="GO:0009246">
    <property type="term" value="P:enterobacterial common antigen biosynthetic process"/>
    <property type="evidence" value="ECO:0007669"/>
    <property type="project" value="TreeGrafter"/>
</dbReference>